<organism evidence="1 2">
    <name type="scientific">Rubroshorea leprosula</name>
    <dbReference type="NCBI Taxonomy" id="152421"/>
    <lineage>
        <taxon>Eukaryota</taxon>
        <taxon>Viridiplantae</taxon>
        <taxon>Streptophyta</taxon>
        <taxon>Embryophyta</taxon>
        <taxon>Tracheophyta</taxon>
        <taxon>Spermatophyta</taxon>
        <taxon>Magnoliopsida</taxon>
        <taxon>eudicotyledons</taxon>
        <taxon>Gunneridae</taxon>
        <taxon>Pentapetalae</taxon>
        <taxon>rosids</taxon>
        <taxon>malvids</taxon>
        <taxon>Malvales</taxon>
        <taxon>Dipterocarpaceae</taxon>
        <taxon>Rubroshorea</taxon>
    </lineage>
</organism>
<comment type="caution">
    <text evidence="1">The sequence shown here is derived from an EMBL/GenBank/DDBJ whole genome shotgun (WGS) entry which is preliminary data.</text>
</comment>
<accession>A0AAV5MIR4</accession>
<proteinExistence type="predicted"/>
<name>A0AAV5MIR4_9ROSI</name>
<protein>
    <submittedName>
        <fullName evidence="1">Uncharacterized protein</fullName>
    </submittedName>
</protein>
<reference evidence="1 2" key="1">
    <citation type="journal article" date="2021" name="Commun. Biol.">
        <title>The genome of Shorea leprosula (Dipterocarpaceae) highlights the ecological relevance of drought in aseasonal tropical rainforests.</title>
        <authorList>
            <person name="Ng K.K.S."/>
            <person name="Kobayashi M.J."/>
            <person name="Fawcett J.A."/>
            <person name="Hatakeyama M."/>
            <person name="Paape T."/>
            <person name="Ng C.H."/>
            <person name="Ang C.C."/>
            <person name="Tnah L.H."/>
            <person name="Lee C.T."/>
            <person name="Nishiyama T."/>
            <person name="Sese J."/>
            <person name="O'Brien M.J."/>
            <person name="Copetti D."/>
            <person name="Mohd Noor M.I."/>
            <person name="Ong R.C."/>
            <person name="Putra M."/>
            <person name="Sireger I.Z."/>
            <person name="Indrioko S."/>
            <person name="Kosugi Y."/>
            <person name="Izuno A."/>
            <person name="Isagi Y."/>
            <person name="Lee S.L."/>
            <person name="Shimizu K.K."/>
        </authorList>
    </citation>
    <scope>NUCLEOTIDE SEQUENCE [LARGE SCALE GENOMIC DNA]</scope>
    <source>
        <strain evidence="1">214</strain>
    </source>
</reference>
<dbReference type="Proteomes" id="UP001054252">
    <property type="component" value="Unassembled WGS sequence"/>
</dbReference>
<gene>
    <name evidence="1" type="ORF">SLEP1_g55706</name>
</gene>
<evidence type="ECO:0000313" key="2">
    <source>
        <dbReference type="Proteomes" id="UP001054252"/>
    </source>
</evidence>
<keyword evidence="2" id="KW-1185">Reference proteome</keyword>
<evidence type="ECO:0000313" key="1">
    <source>
        <dbReference type="EMBL" id="GKV48924.1"/>
    </source>
</evidence>
<sequence>MNDPTLYCVPSVFILSHIQDCRTNTAALSAALPKNGLTWKATSRSNKLMKNGGVHKSVVVAGLQL</sequence>
<dbReference type="AlphaFoldDB" id="A0AAV5MIR4"/>
<dbReference type="EMBL" id="BPVZ01000275">
    <property type="protein sequence ID" value="GKV48924.1"/>
    <property type="molecule type" value="Genomic_DNA"/>
</dbReference>